<dbReference type="Proteomes" id="UP000443423">
    <property type="component" value="Unassembled WGS sequence"/>
</dbReference>
<dbReference type="AlphaFoldDB" id="A0A6A8G828"/>
<name>A0A6A8G828_9EURY</name>
<protein>
    <recommendedName>
        <fullName evidence="1">DUF8103 domain-containing protein</fullName>
    </recommendedName>
</protein>
<comment type="caution">
    <text evidence="2">The sequence shown here is derived from an EMBL/GenBank/DDBJ whole genome shotgun (WGS) entry which is preliminary data.</text>
</comment>
<dbReference type="RefSeq" id="WP_151112356.1">
    <property type="nucleotide sequence ID" value="NZ_WKJQ01000001.1"/>
</dbReference>
<dbReference type="Pfam" id="PF26405">
    <property type="entry name" value="DUF8103"/>
    <property type="match status" value="1"/>
</dbReference>
<dbReference type="OrthoDB" id="289788at2157"/>
<evidence type="ECO:0000313" key="2">
    <source>
        <dbReference type="EMBL" id="MRW97234.1"/>
    </source>
</evidence>
<dbReference type="InterPro" id="IPR058416">
    <property type="entry name" value="DUF8103"/>
</dbReference>
<reference evidence="2 3" key="1">
    <citation type="submission" date="2019-11" db="EMBL/GenBank/DDBJ databases">
        <title>Whole genome sequence of Haloferax sp. MBLA0078.</title>
        <authorList>
            <person name="Seo M.-J."/>
            <person name="Cho E.-S."/>
        </authorList>
    </citation>
    <scope>NUCLEOTIDE SEQUENCE [LARGE SCALE GENOMIC DNA]</scope>
    <source>
        <strain evidence="2 3">MBLA0078</strain>
    </source>
</reference>
<proteinExistence type="predicted"/>
<sequence>MVEQEGDSGGLDELPDDGSIDWAITRALLAANDATSAALEMHLVQTQYRGDDGSNSAAIRQHIDEAIEHHEQIIEDLRFAREAVDHRST</sequence>
<feature type="domain" description="DUF8103" evidence="1">
    <location>
        <begin position="3"/>
        <end position="87"/>
    </location>
</feature>
<organism evidence="2 3">
    <name type="scientific">Haloferax marinum</name>
    <dbReference type="NCBI Taxonomy" id="2666143"/>
    <lineage>
        <taxon>Archaea</taxon>
        <taxon>Methanobacteriati</taxon>
        <taxon>Methanobacteriota</taxon>
        <taxon>Stenosarchaea group</taxon>
        <taxon>Halobacteria</taxon>
        <taxon>Halobacteriales</taxon>
        <taxon>Haloferacaceae</taxon>
        <taxon>Haloferax</taxon>
    </lineage>
</organism>
<accession>A0A6A8G828</accession>
<keyword evidence="3" id="KW-1185">Reference proteome</keyword>
<gene>
    <name evidence="2" type="ORF">GJR99_11710</name>
</gene>
<evidence type="ECO:0000259" key="1">
    <source>
        <dbReference type="Pfam" id="PF26405"/>
    </source>
</evidence>
<dbReference type="EMBL" id="WKJQ01000001">
    <property type="protein sequence ID" value="MRW97234.1"/>
    <property type="molecule type" value="Genomic_DNA"/>
</dbReference>
<evidence type="ECO:0000313" key="3">
    <source>
        <dbReference type="Proteomes" id="UP000443423"/>
    </source>
</evidence>